<name>A0A814TJX7_9BILA</name>
<sequence>TSEYYSHIVEYLNQLHLDQPSEDQDQSSFTLIKRYNTSFYEQFKWLLWR</sequence>
<feature type="non-terminal residue" evidence="1">
    <location>
        <position position="1"/>
    </location>
</feature>
<feature type="non-terminal residue" evidence="1">
    <location>
        <position position="49"/>
    </location>
</feature>
<evidence type="ECO:0000313" key="1">
    <source>
        <dbReference type="EMBL" id="CAF1160743.1"/>
    </source>
</evidence>
<organism evidence="1 2">
    <name type="scientific">Brachionus calyciflorus</name>
    <dbReference type="NCBI Taxonomy" id="104777"/>
    <lineage>
        <taxon>Eukaryota</taxon>
        <taxon>Metazoa</taxon>
        <taxon>Spiralia</taxon>
        <taxon>Gnathifera</taxon>
        <taxon>Rotifera</taxon>
        <taxon>Eurotatoria</taxon>
        <taxon>Monogononta</taxon>
        <taxon>Pseudotrocha</taxon>
        <taxon>Ploima</taxon>
        <taxon>Brachionidae</taxon>
        <taxon>Brachionus</taxon>
    </lineage>
</organism>
<accession>A0A814TJX7</accession>
<evidence type="ECO:0000313" key="2">
    <source>
        <dbReference type="Proteomes" id="UP000663879"/>
    </source>
</evidence>
<reference evidence="1" key="1">
    <citation type="submission" date="2021-02" db="EMBL/GenBank/DDBJ databases">
        <authorList>
            <person name="Nowell W R."/>
        </authorList>
    </citation>
    <scope>NUCLEOTIDE SEQUENCE</scope>
    <source>
        <strain evidence="1">Ploen Becks lab</strain>
    </source>
</reference>
<dbReference type="Proteomes" id="UP000663879">
    <property type="component" value="Unassembled WGS sequence"/>
</dbReference>
<gene>
    <name evidence="1" type="ORF">OXX778_LOCUS23589</name>
</gene>
<dbReference type="AlphaFoldDB" id="A0A814TJX7"/>
<comment type="caution">
    <text evidence="1">The sequence shown here is derived from an EMBL/GenBank/DDBJ whole genome shotgun (WGS) entry which is preliminary data.</text>
</comment>
<keyword evidence="2" id="KW-1185">Reference proteome</keyword>
<protein>
    <submittedName>
        <fullName evidence="1">Uncharacterized protein</fullName>
    </submittedName>
</protein>
<proteinExistence type="predicted"/>
<dbReference type="EMBL" id="CAJNOC010014354">
    <property type="protein sequence ID" value="CAF1160743.1"/>
    <property type="molecule type" value="Genomic_DNA"/>
</dbReference>